<dbReference type="InterPro" id="IPR027417">
    <property type="entry name" value="P-loop_NTPase"/>
</dbReference>
<evidence type="ECO:0000259" key="9">
    <source>
        <dbReference type="PROSITE" id="PS51195"/>
    </source>
</evidence>
<evidence type="ECO:0000256" key="2">
    <source>
        <dbReference type="ARBA" id="ARBA00022741"/>
    </source>
</evidence>
<dbReference type="InterPro" id="IPR014014">
    <property type="entry name" value="RNA_helicase_DEAD_Q_motif"/>
</dbReference>
<protein>
    <recommendedName>
        <fullName evidence="1">RNA helicase</fullName>
        <ecNumber evidence="1">3.6.4.13</ecNumber>
    </recommendedName>
</protein>
<dbReference type="Proteomes" id="UP001620645">
    <property type="component" value="Unassembled WGS sequence"/>
</dbReference>
<comment type="caution">
    <text evidence="10">The sequence shown here is derived from an EMBL/GenBank/DDBJ whole genome shotgun (WGS) entry which is preliminary data.</text>
</comment>
<dbReference type="GO" id="GO:0003724">
    <property type="term" value="F:RNA helicase activity"/>
    <property type="evidence" value="ECO:0007669"/>
    <property type="project" value="UniProtKB-EC"/>
</dbReference>
<name>A0ABD2IT81_HETSC</name>
<evidence type="ECO:0000313" key="10">
    <source>
        <dbReference type="EMBL" id="KAL3083209.1"/>
    </source>
</evidence>
<dbReference type="InterPro" id="IPR014001">
    <property type="entry name" value="Helicase_ATP-bd"/>
</dbReference>
<organism evidence="10 11">
    <name type="scientific">Heterodera schachtii</name>
    <name type="common">Sugarbeet cyst nematode worm</name>
    <name type="synonym">Tylenchus schachtii</name>
    <dbReference type="NCBI Taxonomy" id="97005"/>
    <lineage>
        <taxon>Eukaryota</taxon>
        <taxon>Metazoa</taxon>
        <taxon>Ecdysozoa</taxon>
        <taxon>Nematoda</taxon>
        <taxon>Chromadorea</taxon>
        <taxon>Rhabditida</taxon>
        <taxon>Tylenchina</taxon>
        <taxon>Tylenchomorpha</taxon>
        <taxon>Tylenchoidea</taxon>
        <taxon>Heteroderidae</taxon>
        <taxon>Heteroderinae</taxon>
        <taxon>Heterodera</taxon>
    </lineage>
</organism>
<feature type="domain" description="DEAD-box RNA helicase Q" evidence="9">
    <location>
        <begin position="70"/>
        <end position="98"/>
    </location>
</feature>
<feature type="short sequence motif" description="Q motif" evidence="6">
    <location>
        <begin position="70"/>
        <end position="98"/>
    </location>
</feature>
<keyword evidence="2" id="KW-0547">Nucleotide-binding</keyword>
<evidence type="ECO:0000256" key="3">
    <source>
        <dbReference type="ARBA" id="ARBA00022801"/>
    </source>
</evidence>
<dbReference type="PROSITE" id="PS51194">
    <property type="entry name" value="HELICASE_CTER"/>
    <property type="match status" value="1"/>
</dbReference>
<keyword evidence="3" id="KW-0378">Hydrolase</keyword>
<dbReference type="SUPFAM" id="SSF52540">
    <property type="entry name" value="P-loop containing nucleoside triphosphate hydrolases"/>
    <property type="match status" value="1"/>
</dbReference>
<dbReference type="PANTHER" id="PTHR47958">
    <property type="entry name" value="ATP-DEPENDENT RNA HELICASE DBP3"/>
    <property type="match status" value="1"/>
</dbReference>
<evidence type="ECO:0000256" key="6">
    <source>
        <dbReference type="PROSITE-ProRule" id="PRU00552"/>
    </source>
</evidence>
<evidence type="ECO:0000259" key="7">
    <source>
        <dbReference type="PROSITE" id="PS51192"/>
    </source>
</evidence>
<dbReference type="PROSITE" id="PS51192">
    <property type="entry name" value="HELICASE_ATP_BIND_1"/>
    <property type="match status" value="1"/>
</dbReference>
<dbReference type="EMBL" id="JBICCN010000254">
    <property type="protein sequence ID" value="KAL3083209.1"/>
    <property type="molecule type" value="Genomic_DNA"/>
</dbReference>
<dbReference type="SMART" id="SM00487">
    <property type="entry name" value="DEXDc"/>
    <property type="match status" value="1"/>
</dbReference>
<reference evidence="10 11" key="1">
    <citation type="submission" date="2024-10" db="EMBL/GenBank/DDBJ databases">
        <authorList>
            <person name="Kim D."/>
        </authorList>
    </citation>
    <scope>NUCLEOTIDE SEQUENCE [LARGE SCALE GENOMIC DNA]</scope>
    <source>
        <strain evidence="10">Taebaek</strain>
    </source>
</reference>
<evidence type="ECO:0000313" key="11">
    <source>
        <dbReference type="Proteomes" id="UP001620645"/>
    </source>
</evidence>
<dbReference type="GO" id="GO:0016787">
    <property type="term" value="F:hydrolase activity"/>
    <property type="evidence" value="ECO:0007669"/>
    <property type="project" value="UniProtKB-KW"/>
</dbReference>
<keyword evidence="5" id="KW-0067">ATP-binding</keyword>
<evidence type="ECO:0000256" key="5">
    <source>
        <dbReference type="ARBA" id="ARBA00022840"/>
    </source>
</evidence>
<dbReference type="GO" id="GO:0005524">
    <property type="term" value="F:ATP binding"/>
    <property type="evidence" value="ECO:0007669"/>
    <property type="project" value="UniProtKB-KW"/>
</dbReference>
<evidence type="ECO:0000259" key="8">
    <source>
        <dbReference type="PROSITE" id="PS51194"/>
    </source>
</evidence>
<keyword evidence="4" id="KW-0347">Helicase</keyword>
<dbReference type="SMART" id="SM00490">
    <property type="entry name" value="HELICc"/>
    <property type="match status" value="1"/>
</dbReference>
<dbReference type="EC" id="3.6.4.13" evidence="1"/>
<sequence length="508" mass="57870">MLNLSAGVEETRKKVPRPKHVPELKTDDQLFDERYHISKGPLFEENFGELHDQDIRIAGGRGAPTPRNATSFNDCGFDPAILRNIQRRNYSRPTQVQKAVIPLIQQTDCDLVAHAHTGTGKSAAFLLPLINEVQQMRNAGNTQHNGDSPYSVVVAPTRELVKQLYEDACTFSAGTSVDVALAYGDIPMGVSINNVRKGCDLLVATVGRLFHYAREHIIKLDKLRFFVLDETDKFFVYEDARTVIRDLFKEMKRSGFRHRTLMFSATIDREVQEIANSFLTEGYYFVSVGEINQAVSTVNQTVLKVNKYDKMPMLIRLLRSKSNELNNGDSGVTYETEKTIVFINGRRECDRLGIALAYYGYSVITLNSARTQTQRDRAHEEFIKGTYNILVSTDVTARGLNFPNVGHVINFDMPRQGQSEQYIHRIGRTGRAGNVGRSTTFFDPFSDFYHAEYIFHVLERSHQLIPDWLEVIVRNNRMIRLEAEQQMKQQNAFAEKGAIENWDDDINI</sequence>
<dbReference type="CDD" id="cd18787">
    <property type="entry name" value="SF2_C_DEAD"/>
    <property type="match status" value="1"/>
</dbReference>
<feature type="domain" description="Helicase ATP-binding" evidence="7">
    <location>
        <begin position="102"/>
        <end position="285"/>
    </location>
</feature>
<dbReference type="Pfam" id="PF00270">
    <property type="entry name" value="DEAD"/>
    <property type="match status" value="1"/>
</dbReference>
<evidence type="ECO:0000256" key="4">
    <source>
        <dbReference type="ARBA" id="ARBA00022806"/>
    </source>
</evidence>
<dbReference type="Gene3D" id="3.40.50.300">
    <property type="entry name" value="P-loop containing nucleotide triphosphate hydrolases"/>
    <property type="match status" value="2"/>
</dbReference>
<evidence type="ECO:0000256" key="1">
    <source>
        <dbReference type="ARBA" id="ARBA00012552"/>
    </source>
</evidence>
<dbReference type="PROSITE" id="PS51195">
    <property type="entry name" value="Q_MOTIF"/>
    <property type="match status" value="1"/>
</dbReference>
<accession>A0ABD2IT81</accession>
<feature type="domain" description="Helicase C-terminal" evidence="8">
    <location>
        <begin position="313"/>
        <end position="473"/>
    </location>
</feature>
<proteinExistence type="predicted"/>
<dbReference type="InterPro" id="IPR001650">
    <property type="entry name" value="Helicase_C-like"/>
</dbReference>
<dbReference type="Pfam" id="PF00271">
    <property type="entry name" value="Helicase_C"/>
    <property type="match status" value="1"/>
</dbReference>
<dbReference type="InterPro" id="IPR011545">
    <property type="entry name" value="DEAD/DEAH_box_helicase_dom"/>
</dbReference>
<gene>
    <name evidence="10" type="ORF">niasHS_011011</name>
</gene>
<dbReference type="AlphaFoldDB" id="A0ABD2IT81"/>
<keyword evidence="11" id="KW-1185">Reference proteome</keyword>